<feature type="domain" description="Beta-lactamase-related" evidence="2">
    <location>
        <begin position="13"/>
        <end position="341"/>
    </location>
</feature>
<dbReference type="Pfam" id="PF00144">
    <property type="entry name" value="Beta-lactamase"/>
    <property type="match status" value="1"/>
</dbReference>
<gene>
    <name evidence="3" type="ORF">EDM21_21520</name>
</gene>
<dbReference type="EMBL" id="RHLK01000017">
    <property type="protein sequence ID" value="MVP02062.1"/>
    <property type="molecule type" value="Genomic_DNA"/>
</dbReference>
<dbReference type="SUPFAM" id="SSF56601">
    <property type="entry name" value="beta-lactamase/transpeptidase-like"/>
    <property type="match status" value="1"/>
</dbReference>
<dbReference type="Proteomes" id="UP000490800">
    <property type="component" value="Unassembled WGS sequence"/>
</dbReference>
<evidence type="ECO:0000313" key="4">
    <source>
        <dbReference type="Proteomes" id="UP000490800"/>
    </source>
</evidence>
<proteinExistence type="predicted"/>
<name>A0A7X3K1E9_9BACL</name>
<organism evidence="3 4">
    <name type="scientific">Paenibacillus lutrae</name>
    <dbReference type="NCBI Taxonomy" id="2078573"/>
    <lineage>
        <taxon>Bacteria</taxon>
        <taxon>Bacillati</taxon>
        <taxon>Bacillota</taxon>
        <taxon>Bacilli</taxon>
        <taxon>Bacillales</taxon>
        <taxon>Paenibacillaceae</taxon>
        <taxon>Paenibacillus</taxon>
    </lineage>
</organism>
<dbReference type="PANTHER" id="PTHR43283">
    <property type="entry name" value="BETA-LACTAMASE-RELATED"/>
    <property type="match status" value="1"/>
</dbReference>
<reference evidence="3 4" key="1">
    <citation type="journal article" date="2019" name="Microorganisms">
        <title>Paenibacillus lutrae sp. nov., A Chitinolytic Species Isolated from A River Otter in Castril Natural Park, Granada, Spain.</title>
        <authorList>
            <person name="Rodriguez M."/>
            <person name="Reina J.C."/>
            <person name="Bejar V."/>
            <person name="Llamas I."/>
        </authorList>
    </citation>
    <scope>NUCLEOTIDE SEQUENCE [LARGE SCALE GENOMIC DNA]</scope>
    <source>
        <strain evidence="3 4">N10</strain>
    </source>
</reference>
<dbReference type="AlphaFoldDB" id="A0A7X3K1E9"/>
<keyword evidence="1 3" id="KW-0378">Hydrolase</keyword>
<evidence type="ECO:0000256" key="1">
    <source>
        <dbReference type="ARBA" id="ARBA00022801"/>
    </source>
</evidence>
<evidence type="ECO:0000313" key="3">
    <source>
        <dbReference type="EMBL" id="MVP02062.1"/>
    </source>
</evidence>
<protein>
    <submittedName>
        <fullName evidence="3">Serine hydrolase</fullName>
    </submittedName>
</protein>
<accession>A0A7X3K1E9</accession>
<dbReference type="InterPro" id="IPR001466">
    <property type="entry name" value="Beta-lactam-related"/>
</dbReference>
<dbReference type="InterPro" id="IPR050789">
    <property type="entry name" value="Diverse_Enzym_Activities"/>
</dbReference>
<dbReference type="InterPro" id="IPR012338">
    <property type="entry name" value="Beta-lactam/transpept-like"/>
</dbReference>
<comment type="caution">
    <text evidence="3">The sequence shown here is derived from an EMBL/GenBank/DDBJ whole genome shotgun (WGS) entry which is preliminary data.</text>
</comment>
<dbReference type="PANTHER" id="PTHR43283:SF11">
    <property type="entry name" value="BETA-LACTAMASE-RELATED DOMAIN-CONTAINING PROTEIN"/>
    <property type="match status" value="1"/>
</dbReference>
<dbReference type="GO" id="GO:0016787">
    <property type="term" value="F:hydrolase activity"/>
    <property type="evidence" value="ECO:0007669"/>
    <property type="project" value="UniProtKB-KW"/>
</dbReference>
<keyword evidence="4" id="KW-1185">Reference proteome</keyword>
<evidence type="ECO:0000259" key="2">
    <source>
        <dbReference type="Pfam" id="PF00144"/>
    </source>
</evidence>
<dbReference type="OrthoDB" id="9770183at2"/>
<sequence>MNLDPVRIRCALQLLDKEVEEGNIPGAVVAIGRQGQLLEYVTGKAMDNKVSKHGDLPAAAHTLYDTASLTKVVVTLPLILFLLEEGKLRLDDKLSLFFDEFKEGVKADINVRHLLTHTAGFVSAPDLYSHGWTREEIIQFVLRQQPVTAPGSKVEYSDLGYIILGQLIELLFGEPLEQLAYSRIFAPLGMTDSMFCPPAEIRDRAAATEHYANEDEPRWGVVHDENAYAMGGIGGHAGLFSTARDLHRYAQLWLEDGVLNGHRLLSQASLRASVYNLTPGTPGGSRGLGWALKGDKLDASGDLLSAATYGHTGYTGTSLYVDPESKLTIVLLTNRVHYGRTKSVVRLRALLHNCIASAVLD</sequence>
<dbReference type="Gene3D" id="3.40.710.10">
    <property type="entry name" value="DD-peptidase/beta-lactamase superfamily"/>
    <property type="match status" value="1"/>
</dbReference>